<accession>A0A5A7SWN5</accession>
<dbReference type="OrthoDB" id="1721574at2759"/>
<proteinExistence type="predicted"/>
<comment type="caution">
    <text evidence="2">The sequence shown here is derived from an EMBL/GenBank/DDBJ whole genome shotgun (WGS) entry which is preliminary data.</text>
</comment>
<sequence length="110" mass="12932">MIEKIQNLHDEVHKHLKETTQCYKEAANNKRRQATFTEGDLVMIHLRKNRFPTGTYNKLKDRQLGPFRIIKKIGDNAYKIELPPDLHIHPVFNVADLKQYYAPDDFNLAT</sequence>
<dbReference type="STRING" id="1194695.A0A5A7SWN5"/>
<evidence type="ECO:0000313" key="5">
    <source>
        <dbReference type="Proteomes" id="UP000321947"/>
    </source>
</evidence>
<feature type="domain" description="Tf2-1-like SH3-like" evidence="1">
    <location>
        <begin position="39"/>
        <end position="100"/>
    </location>
</feature>
<dbReference type="InterPro" id="IPR056924">
    <property type="entry name" value="SH3_Tf2-1"/>
</dbReference>
<evidence type="ECO:0000313" key="3">
    <source>
        <dbReference type="EMBL" id="TYK30862.1"/>
    </source>
</evidence>
<dbReference type="PANTHER" id="PTHR46148:SF52">
    <property type="entry name" value="OS04G0603800 PROTEIN"/>
    <property type="match status" value="1"/>
</dbReference>
<evidence type="ECO:0000313" key="2">
    <source>
        <dbReference type="EMBL" id="KAA0035682.1"/>
    </source>
</evidence>
<evidence type="ECO:0000259" key="1">
    <source>
        <dbReference type="Pfam" id="PF24626"/>
    </source>
</evidence>
<evidence type="ECO:0000313" key="4">
    <source>
        <dbReference type="Proteomes" id="UP000321393"/>
    </source>
</evidence>
<dbReference type="AlphaFoldDB" id="A0A5A7SWN5"/>
<dbReference type="Pfam" id="PF24626">
    <property type="entry name" value="SH3_Tf2-1"/>
    <property type="match status" value="1"/>
</dbReference>
<organism evidence="2 4">
    <name type="scientific">Cucumis melo var. makuwa</name>
    <name type="common">Oriental melon</name>
    <dbReference type="NCBI Taxonomy" id="1194695"/>
    <lineage>
        <taxon>Eukaryota</taxon>
        <taxon>Viridiplantae</taxon>
        <taxon>Streptophyta</taxon>
        <taxon>Embryophyta</taxon>
        <taxon>Tracheophyta</taxon>
        <taxon>Spermatophyta</taxon>
        <taxon>Magnoliopsida</taxon>
        <taxon>eudicotyledons</taxon>
        <taxon>Gunneridae</taxon>
        <taxon>Pentapetalae</taxon>
        <taxon>rosids</taxon>
        <taxon>fabids</taxon>
        <taxon>Cucurbitales</taxon>
        <taxon>Cucurbitaceae</taxon>
        <taxon>Benincaseae</taxon>
        <taxon>Cucumis</taxon>
    </lineage>
</organism>
<protein>
    <submittedName>
        <fullName evidence="2">DNA/RNA polymerases superfamily protein</fullName>
    </submittedName>
</protein>
<dbReference type="Proteomes" id="UP000321947">
    <property type="component" value="Unassembled WGS sequence"/>
</dbReference>
<dbReference type="EMBL" id="SSTD01000141">
    <property type="protein sequence ID" value="TYK30862.1"/>
    <property type="molecule type" value="Genomic_DNA"/>
</dbReference>
<reference evidence="4 5" key="1">
    <citation type="submission" date="2019-08" db="EMBL/GenBank/DDBJ databases">
        <title>Draft genome sequences of two oriental melons (Cucumis melo L. var makuwa).</title>
        <authorList>
            <person name="Kwon S.-Y."/>
        </authorList>
    </citation>
    <scope>NUCLEOTIDE SEQUENCE [LARGE SCALE GENOMIC DNA]</scope>
    <source>
        <strain evidence="5">cv. Chang Bougi</strain>
        <strain evidence="4">cv. SW 3</strain>
        <tissue evidence="2">Leaf</tissue>
    </source>
</reference>
<name>A0A5A7SWN5_CUCMM</name>
<dbReference type="EMBL" id="SSTE01019907">
    <property type="protein sequence ID" value="KAA0035682.1"/>
    <property type="molecule type" value="Genomic_DNA"/>
</dbReference>
<dbReference type="PANTHER" id="PTHR46148">
    <property type="entry name" value="CHROMO DOMAIN-CONTAINING PROTEIN"/>
    <property type="match status" value="1"/>
</dbReference>
<dbReference type="Proteomes" id="UP000321393">
    <property type="component" value="Unassembled WGS sequence"/>
</dbReference>
<gene>
    <name evidence="3" type="ORF">E5676_scaffold455G00620</name>
    <name evidence="2" type="ORF">E6C27_scaffold285G003820</name>
</gene>